<dbReference type="GO" id="GO:0007018">
    <property type="term" value="P:microtubule-based movement"/>
    <property type="evidence" value="ECO:0007669"/>
    <property type="project" value="InterPro"/>
</dbReference>
<dbReference type="GO" id="GO:0005524">
    <property type="term" value="F:ATP binding"/>
    <property type="evidence" value="ECO:0007669"/>
    <property type="project" value="InterPro"/>
</dbReference>
<reference evidence="3" key="1">
    <citation type="journal article" date="2015" name="PLoS ONE">
        <title>Comprehensive Evaluation of Toxoplasma gondii VEG and Neospora caninum LIV Genomes with Tachyzoite Stage Transcriptome and Proteome Defines Novel Transcript Features.</title>
        <authorList>
            <person name="Ramaprasad A."/>
            <person name="Mourier T."/>
            <person name="Naeem R."/>
            <person name="Malas T.B."/>
            <person name="Moussa E."/>
            <person name="Panigrahi A."/>
            <person name="Vermont S.J."/>
            <person name="Otto T.D."/>
            <person name="Wastling J."/>
            <person name="Pain A."/>
        </authorList>
    </citation>
    <scope>NUCLEOTIDE SEQUENCE</scope>
    <source>
        <strain evidence="3">Liverpool</strain>
    </source>
</reference>
<name>A0A0F7UBW7_NEOCL</name>
<dbReference type="SUPFAM" id="SSF52540">
    <property type="entry name" value="P-loop containing nucleoside triphosphate hydrolases"/>
    <property type="match status" value="1"/>
</dbReference>
<feature type="region of interest" description="Disordered" evidence="1">
    <location>
        <begin position="564"/>
        <end position="609"/>
    </location>
</feature>
<dbReference type="InterPro" id="IPR027417">
    <property type="entry name" value="P-loop_NTPase"/>
</dbReference>
<dbReference type="Pfam" id="PF00225">
    <property type="entry name" value="Kinesin"/>
    <property type="match status" value="1"/>
</dbReference>
<feature type="domain" description="Kinesin motor" evidence="2">
    <location>
        <begin position="803"/>
        <end position="1023"/>
    </location>
</feature>
<accession>A0A0F7UBW7</accession>
<proteinExistence type="predicted"/>
<dbReference type="GO" id="GO:0008017">
    <property type="term" value="F:microtubule binding"/>
    <property type="evidence" value="ECO:0007669"/>
    <property type="project" value="InterPro"/>
</dbReference>
<evidence type="ECO:0000256" key="1">
    <source>
        <dbReference type="SAM" id="MobiDB-lite"/>
    </source>
</evidence>
<sequence length="1216" mass="132767">MASRRGDFLWRHGPRGDQEECLLPSRRDRLRRCGSSSRVAARFRPRASSREAAFLPLTPSASFSEDDGSGAQPFWASFSSPLSPTQTSAALSQKDRVESAVLDVISQAAGKAVQQALANHYSTAKQGSEGRDAEPVTEAMVRIMPGNIGIRAEATGGVEAEDRLLSLPPLTCRFAIDRDSNDPAGKPKIRHVATELAPEAPEGGPEERQSSISTRCTITPTPSLENLSSFSTPAQTARHRHSLPVLYAPAGPLPVLYPVSAGFSPSASASLTGLPKYTDFPSARFRSLCRSAALLDGNRFKEQRKELSRSGMRGVSAVDEKGIDGILSQTSLSATPREGEAEQRLDETGLRRGVSTAERLELRKLLKGVVKLWSTKKQYDNAVDRLKEWARDRYLASGQLPDRTQLVTEVPGVRSQCCHLKLSVKQQAKSLRQQMMAVLPAEASVFSSAEDAAVPTKKPAVTHSRKTRAREKEGHACLTIGEKLERIEHLLGTIERALPPQDPEGPNRSGWLGEQEPMDEAVMLRRLLGTFRQVRAVQSQLTTLLRNQGKCVSAKELLHGDCRSAASSTAGRRDSTAPETPDGKDETDHAEENGGRGVSRENGEGERHFSAEQAEVKTLPASPGPKVASTAVTPLLRKKLVEMTAQRDRLEDRLSAVVGLHQKQQELLVDLAKENEKHLSELLTLRGSHRIFGCVYTPNREASTARSWYLPEDEEDPEEAAESAETADTDTASRFALFERLESQAAHELEARRRPPEAGGDACPNREAEMRLSVVKAFLARRSNPLLSLLPGGSRVLLEPGSRRQRRTGAFEFDRVYPAGTPVGNLFQGFADLIQNCVGDGVNFCLVAVGPRTPEKTALLFGRPPSSSGPNCSRSPSPSASPRESSDIGVAQLLSRFVFDELEKVCLKWAPQREGEKRSLADRPSRLTSPLPASKANDGGKRREKKGAQNLPQFSVSVSSLEVIREKMKDNLVGDKRLAKQLDVRRDTRTGEVKILNLTTRATPTCVSLLQAISEASSSFSSFAREGGIEKNSSSLLFIHTEIVNPITGEMKRGKIALADIPSSFSLSLPPDVRPAFDLAGRRHECIALSRRSSLLSPSRSFSSRSLSCAQELDDDGVDLALKVTFSAIKEIFLAERWKISQRCPTCRSLASSSAESEASERGRCTATERMESMKGLYRSTRLTQVLEDCLSPTLSRALLLFCLPASGSRLTSKED</sequence>
<feature type="compositionally biased region" description="Acidic residues" evidence="1">
    <location>
        <begin position="711"/>
        <end position="728"/>
    </location>
</feature>
<evidence type="ECO:0000313" key="3">
    <source>
        <dbReference type="EMBL" id="CEL66506.1"/>
    </source>
</evidence>
<dbReference type="EMBL" id="LN714481">
    <property type="protein sequence ID" value="CEL66506.1"/>
    <property type="molecule type" value="Genomic_DNA"/>
</dbReference>
<feature type="region of interest" description="Disordered" evidence="1">
    <location>
        <begin position="710"/>
        <end position="729"/>
    </location>
</feature>
<feature type="region of interest" description="Disordered" evidence="1">
    <location>
        <begin position="495"/>
        <end position="515"/>
    </location>
</feature>
<feature type="compositionally biased region" description="Low complexity" evidence="1">
    <location>
        <begin position="864"/>
        <end position="883"/>
    </location>
</feature>
<protein>
    <submittedName>
        <fullName evidence="3">Kinesin motor domain-containing protein,putative</fullName>
    </submittedName>
</protein>
<feature type="compositionally biased region" description="Basic and acidic residues" evidence="1">
    <location>
        <begin position="571"/>
        <end position="609"/>
    </location>
</feature>
<dbReference type="AlphaFoldDB" id="A0A0F7UBW7"/>
<dbReference type="Gene3D" id="3.40.850.10">
    <property type="entry name" value="Kinesin motor domain"/>
    <property type="match status" value="1"/>
</dbReference>
<feature type="region of interest" description="Disordered" evidence="1">
    <location>
        <begin position="858"/>
        <end position="886"/>
    </location>
</feature>
<dbReference type="GO" id="GO:0003777">
    <property type="term" value="F:microtubule motor activity"/>
    <property type="evidence" value="ECO:0007669"/>
    <property type="project" value="InterPro"/>
</dbReference>
<gene>
    <name evidence="3" type="ORF">BN1204_023170</name>
</gene>
<organism evidence="3">
    <name type="scientific">Neospora caninum (strain Liverpool)</name>
    <dbReference type="NCBI Taxonomy" id="572307"/>
    <lineage>
        <taxon>Eukaryota</taxon>
        <taxon>Sar</taxon>
        <taxon>Alveolata</taxon>
        <taxon>Apicomplexa</taxon>
        <taxon>Conoidasida</taxon>
        <taxon>Coccidia</taxon>
        <taxon>Eucoccidiorida</taxon>
        <taxon>Eimeriorina</taxon>
        <taxon>Sarcocystidae</taxon>
        <taxon>Neospora</taxon>
    </lineage>
</organism>
<dbReference type="InterPro" id="IPR036961">
    <property type="entry name" value="Kinesin_motor_dom_sf"/>
</dbReference>
<feature type="region of interest" description="Disordered" evidence="1">
    <location>
        <begin position="917"/>
        <end position="951"/>
    </location>
</feature>
<dbReference type="InterPro" id="IPR001752">
    <property type="entry name" value="Kinesin_motor_dom"/>
</dbReference>
<evidence type="ECO:0000259" key="2">
    <source>
        <dbReference type="Pfam" id="PF00225"/>
    </source>
</evidence>